<accession>A0A4Z2GV87</accession>
<name>A0A4Z2GV87_9TELE</name>
<feature type="compositionally biased region" description="Polar residues" evidence="1">
    <location>
        <begin position="112"/>
        <end position="125"/>
    </location>
</feature>
<feature type="region of interest" description="Disordered" evidence="1">
    <location>
        <begin position="96"/>
        <end position="125"/>
    </location>
</feature>
<evidence type="ECO:0000256" key="1">
    <source>
        <dbReference type="SAM" id="MobiDB-lite"/>
    </source>
</evidence>
<gene>
    <name evidence="2" type="ORF">EYF80_033250</name>
</gene>
<comment type="caution">
    <text evidence="2">The sequence shown here is derived from an EMBL/GenBank/DDBJ whole genome shotgun (WGS) entry which is preliminary data.</text>
</comment>
<feature type="compositionally biased region" description="Basic residues" evidence="1">
    <location>
        <begin position="37"/>
        <end position="48"/>
    </location>
</feature>
<dbReference type="Proteomes" id="UP000314294">
    <property type="component" value="Unassembled WGS sequence"/>
</dbReference>
<dbReference type="EMBL" id="SRLO01000426">
    <property type="protein sequence ID" value="TNN56524.1"/>
    <property type="molecule type" value="Genomic_DNA"/>
</dbReference>
<evidence type="ECO:0000313" key="3">
    <source>
        <dbReference type="Proteomes" id="UP000314294"/>
    </source>
</evidence>
<feature type="region of interest" description="Disordered" evidence="1">
    <location>
        <begin position="19"/>
        <end position="51"/>
    </location>
</feature>
<organism evidence="2 3">
    <name type="scientific">Liparis tanakae</name>
    <name type="common">Tanaka's snailfish</name>
    <dbReference type="NCBI Taxonomy" id="230148"/>
    <lineage>
        <taxon>Eukaryota</taxon>
        <taxon>Metazoa</taxon>
        <taxon>Chordata</taxon>
        <taxon>Craniata</taxon>
        <taxon>Vertebrata</taxon>
        <taxon>Euteleostomi</taxon>
        <taxon>Actinopterygii</taxon>
        <taxon>Neopterygii</taxon>
        <taxon>Teleostei</taxon>
        <taxon>Neoteleostei</taxon>
        <taxon>Acanthomorphata</taxon>
        <taxon>Eupercaria</taxon>
        <taxon>Perciformes</taxon>
        <taxon>Cottioidei</taxon>
        <taxon>Cottales</taxon>
        <taxon>Liparidae</taxon>
        <taxon>Liparis</taxon>
    </lineage>
</organism>
<proteinExistence type="predicted"/>
<reference evidence="2 3" key="1">
    <citation type="submission" date="2019-03" db="EMBL/GenBank/DDBJ databases">
        <title>First draft genome of Liparis tanakae, snailfish: a comprehensive survey of snailfish specific genes.</title>
        <authorList>
            <person name="Kim W."/>
            <person name="Song I."/>
            <person name="Jeong J.-H."/>
            <person name="Kim D."/>
            <person name="Kim S."/>
            <person name="Ryu S."/>
            <person name="Song J.Y."/>
            <person name="Lee S.K."/>
        </authorList>
    </citation>
    <scope>NUCLEOTIDE SEQUENCE [LARGE SCALE GENOMIC DNA]</scope>
    <source>
        <tissue evidence="2">Muscle</tissue>
    </source>
</reference>
<keyword evidence="3" id="KW-1185">Reference proteome</keyword>
<feature type="compositionally biased region" description="Basic and acidic residues" evidence="1">
    <location>
        <begin position="25"/>
        <end position="36"/>
    </location>
</feature>
<sequence length="125" mass="13915">MPKVTSDLLMLEPSILTMTNTEMPADERKRRKEGGMRRLRGEKRKREKVSHTLIVDLQKAAGPKGRNDTLLSAQPGMVMVTRSGFELVHSLLRNGQLQGRGEGRSVHVPRSATGSHKNSWAQSKS</sequence>
<protein>
    <submittedName>
        <fullName evidence="2">Uncharacterized protein</fullName>
    </submittedName>
</protein>
<dbReference type="AlphaFoldDB" id="A0A4Z2GV87"/>
<evidence type="ECO:0000313" key="2">
    <source>
        <dbReference type="EMBL" id="TNN56524.1"/>
    </source>
</evidence>